<dbReference type="RefSeq" id="WP_330128326.1">
    <property type="nucleotide sequence ID" value="NZ_JAUHLI010000006.1"/>
</dbReference>
<dbReference type="Gene3D" id="1.10.4060.10">
    <property type="entry name" value="BPP1347 like domain"/>
    <property type="match status" value="1"/>
</dbReference>
<sequence length="194" mass="22321">MSEQLALFPLNCLLLPEGKTRLRVFEPRYVRLVKEATAGKRPFAMALLNPLVSQTHPDRIFPFATRVQVTDFDVLEDGLLGIEVLGLERVHIEKRWQEADKLHVADTKVVSFWPPQPLSQPQQELQQSFRQLLSREPELANLYPEQRTTDASWLAARWLELLPLPPLLKEHLAEQASPEACLHYLQRCLKAESI</sequence>
<proteinExistence type="predicted"/>
<dbReference type="Proteomes" id="UP001336314">
    <property type="component" value="Unassembled WGS sequence"/>
</dbReference>
<evidence type="ECO:0000313" key="3">
    <source>
        <dbReference type="Proteomes" id="UP001336314"/>
    </source>
</evidence>
<dbReference type="PROSITE" id="PS51787">
    <property type="entry name" value="LON_N"/>
    <property type="match status" value="1"/>
</dbReference>
<evidence type="ECO:0000259" key="1">
    <source>
        <dbReference type="PROSITE" id="PS51787"/>
    </source>
</evidence>
<accession>A0ABU7J5E0</accession>
<dbReference type="InterPro" id="IPR046336">
    <property type="entry name" value="Lon_prtase_N_sf"/>
</dbReference>
<evidence type="ECO:0000313" key="2">
    <source>
        <dbReference type="EMBL" id="MEE2001222.1"/>
    </source>
</evidence>
<name>A0ABU7J5E0_9GAMM</name>
<feature type="domain" description="Lon N-terminal" evidence="1">
    <location>
        <begin position="2"/>
        <end position="193"/>
    </location>
</feature>
<dbReference type="Pfam" id="PF02190">
    <property type="entry name" value="LON_substr_bdg"/>
    <property type="match status" value="1"/>
</dbReference>
<dbReference type="EMBL" id="JAUHLI010000006">
    <property type="protein sequence ID" value="MEE2001222.1"/>
    <property type="molecule type" value="Genomic_DNA"/>
</dbReference>
<dbReference type="SUPFAM" id="SSF88697">
    <property type="entry name" value="PUA domain-like"/>
    <property type="match status" value="1"/>
</dbReference>
<reference evidence="2 3" key="1">
    <citation type="submission" date="2023-07" db="EMBL/GenBank/DDBJ databases">
        <title>Alkalimonas sp., MEB108 novel, alkaliphilic bacterium isolated from Lonar Lake, India.</title>
        <authorList>
            <person name="Joshi A."/>
            <person name="Thite S."/>
        </authorList>
    </citation>
    <scope>NUCLEOTIDE SEQUENCE [LARGE SCALE GENOMIC DNA]</scope>
    <source>
        <strain evidence="2 3">MEB108</strain>
    </source>
</reference>
<protein>
    <submittedName>
        <fullName evidence="2">LON peptidase substrate-binding domain-containing protein</fullName>
    </submittedName>
</protein>
<keyword evidence="3" id="KW-1185">Reference proteome</keyword>
<gene>
    <name evidence="2" type="ORF">QWY20_07125</name>
</gene>
<organism evidence="2 3">
    <name type="scientific">Alkalimonas cellulosilytica</name>
    <dbReference type="NCBI Taxonomy" id="3058395"/>
    <lineage>
        <taxon>Bacteria</taxon>
        <taxon>Pseudomonadati</taxon>
        <taxon>Pseudomonadota</taxon>
        <taxon>Gammaproteobacteria</taxon>
        <taxon>Alkalimonas</taxon>
    </lineage>
</organism>
<dbReference type="Gene3D" id="2.30.130.40">
    <property type="entry name" value="LON domain-like"/>
    <property type="match status" value="1"/>
</dbReference>
<dbReference type="SMART" id="SM00464">
    <property type="entry name" value="LON"/>
    <property type="match status" value="1"/>
</dbReference>
<comment type="caution">
    <text evidence="2">The sequence shown here is derived from an EMBL/GenBank/DDBJ whole genome shotgun (WGS) entry which is preliminary data.</text>
</comment>
<dbReference type="InterPro" id="IPR015947">
    <property type="entry name" value="PUA-like_sf"/>
</dbReference>
<dbReference type="InterPro" id="IPR003111">
    <property type="entry name" value="Lon_prtase_N"/>
</dbReference>